<evidence type="ECO:0000256" key="1">
    <source>
        <dbReference type="SAM" id="Phobius"/>
    </source>
</evidence>
<comment type="caution">
    <text evidence="2">The sequence shown here is derived from an EMBL/GenBank/DDBJ whole genome shotgun (WGS) entry which is preliminary data.</text>
</comment>
<evidence type="ECO:0000313" key="2">
    <source>
        <dbReference type="EMBL" id="MBS4211529.1"/>
    </source>
</evidence>
<accession>A0A942YSU5</accession>
<dbReference type="EMBL" id="JAGYPF010000001">
    <property type="protein sequence ID" value="MBS4211529.1"/>
    <property type="molecule type" value="Genomic_DNA"/>
</dbReference>
<feature type="transmembrane region" description="Helical" evidence="1">
    <location>
        <begin position="12"/>
        <end position="38"/>
    </location>
</feature>
<gene>
    <name evidence="2" type="ORF">KHA99_03530</name>
</gene>
<name>A0A942YSU5_9BACI</name>
<feature type="transmembrane region" description="Helical" evidence="1">
    <location>
        <begin position="168"/>
        <end position="187"/>
    </location>
</feature>
<feature type="transmembrane region" description="Helical" evidence="1">
    <location>
        <begin position="454"/>
        <end position="472"/>
    </location>
</feature>
<evidence type="ECO:0000313" key="3">
    <source>
        <dbReference type="Proteomes" id="UP000679749"/>
    </source>
</evidence>
<feature type="transmembrane region" description="Helical" evidence="1">
    <location>
        <begin position="484"/>
        <end position="503"/>
    </location>
</feature>
<feature type="transmembrane region" description="Helical" evidence="1">
    <location>
        <begin position="199"/>
        <end position="216"/>
    </location>
</feature>
<dbReference type="AlphaFoldDB" id="A0A942YSU5"/>
<dbReference type="Proteomes" id="UP000679749">
    <property type="component" value="Unassembled WGS sequence"/>
</dbReference>
<organism evidence="2 3">
    <name type="scientific">Neobacillus rhizophilus</name>
    <dbReference type="NCBI Taxonomy" id="2833579"/>
    <lineage>
        <taxon>Bacteria</taxon>
        <taxon>Bacillati</taxon>
        <taxon>Bacillota</taxon>
        <taxon>Bacilli</taxon>
        <taxon>Bacillales</taxon>
        <taxon>Bacillaceae</taxon>
        <taxon>Neobacillus</taxon>
    </lineage>
</organism>
<dbReference type="PANTHER" id="PTHR31610">
    <property type="entry name" value="SLR0360 PROTEIN"/>
    <property type="match status" value="1"/>
</dbReference>
<sequence>MANANISLWKKGDFAASFGLFVNVLTDFLVMISLLIGVVGMPKEFVFKQIVPGFGLAVLLSGIVFAYFGYKLAKKTGRSDVTALPSGSSSPGIFLIVFVIMLPLYHQTKDAAFTTTVGVLWCFFEATMLIIGAFLGDTLRKFVPRTVLLAALAGLAFVFLGMNPMLQSFEMPIVAFVAIIIIFMNWLSKHPILKKIPTGLLLIVIGTAIAWIAGYQNPADVTEALKSFGFNPPMLHLNGLFDHIGAALPYLLTAVPLGLANYIFNLENVEAAAVVGDEYKTRDVMLTNGICSAIGGLCGNPFPVTVYVGHAGWKEVGAGIGYSIASCAAIFVLSILSLMGLLLAVIPIAAIVPMLVFIAIVSGHQAVKNSPQFEAPVIFVCFFPWVATWALTAVNNAISATGMTVGTAAGQVSSHALHNAGLFYDGLVALGNGAPITSVLWGCIAIFTIRNTPIGGVVAAMLGAILTFVGAIHTNTVGLAQPTAMPFVWGYLLIAGFLAYKLYVNKKENIGPVTE</sequence>
<feature type="transmembrane region" description="Helical" evidence="1">
    <location>
        <begin position="111"/>
        <end position="135"/>
    </location>
</feature>
<feature type="transmembrane region" description="Helical" evidence="1">
    <location>
        <begin position="342"/>
        <end position="361"/>
    </location>
</feature>
<protein>
    <submittedName>
        <fullName evidence="2">Xanthine permease</fullName>
    </submittedName>
</protein>
<feature type="transmembrane region" description="Helical" evidence="1">
    <location>
        <begin position="82"/>
        <end position="105"/>
    </location>
</feature>
<feature type="transmembrane region" description="Helical" evidence="1">
    <location>
        <begin position="373"/>
        <end position="394"/>
    </location>
</feature>
<keyword evidence="3" id="KW-1185">Reference proteome</keyword>
<proteinExistence type="predicted"/>
<feature type="transmembrane region" description="Helical" evidence="1">
    <location>
        <begin position="316"/>
        <end position="336"/>
    </location>
</feature>
<keyword evidence="1" id="KW-0812">Transmembrane</keyword>
<dbReference type="PANTHER" id="PTHR31610:SF0">
    <property type="entry name" value="SLC26A_SULP TRANSPORTER DOMAIN-CONTAINING PROTEIN"/>
    <property type="match status" value="1"/>
</dbReference>
<feature type="transmembrane region" description="Helical" evidence="1">
    <location>
        <begin position="142"/>
        <end position="162"/>
    </location>
</feature>
<dbReference type="RefSeq" id="WP_213116034.1">
    <property type="nucleotide sequence ID" value="NZ_JAGYPF010000001.1"/>
</dbReference>
<keyword evidence="1" id="KW-0472">Membrane</keyword>
<keyword evidence="1" id="KW-1133">Transmembrane helix</keyword>
<reference evidence="2" key="1">
    <citation type="submission" date="2021-05" db="EMBL/GenBank/DDBJ databases">
        <title>Novel Bacillus species.</title>
        <authorList>
            <person name="Liu G."/>
        </authorList>
    </citation>
    <scope>NUCLEOTIDE SEQUENCE</scope>
    <source>
        <strain evidence="2">FJAT-49825</strain>
    </source>
</reference>
<feature type="transmembrane region" description="Helical" evidence="1">
    <location>
        <begin position="244"/>
        <end position="264"/>
    </location>
</feature>
<feature type="transmembrane region" description="Helical" evidence="1">
    <location>
        <begin position="50"/>
        <end position="70"/>
    </location>
</feature>